<name>A0A5P0ZK21_9LACO</name>
<dbReference type="EMBL" id="VDFN01000005">
    <property type="protein sequence ID" value="MQS45257.1"/>
    <property type="molecule type" value="Genomic_DNA"/>
</dbReference>
<keyword evidence="1" id="KW-0472">Membrane</keyword>
<feature type="transmembrane region" description="Helical" evidence="1">
    <location>
        <begin position="7"/>
        <end position="25"/>
    </location>
</feature>
<proteinExistence type="predicted"/>
<evidence type="ECO:0000313" key="4">
    <source>
        <dbReference type="Proteomes" id="UP000380386"/>
    </source>
</evidence>
<accession>A0A5P0ZK21</accession>
<evidence type="ECO:0000256" key="1">
    <source>
        <dbReference type="SAM" id="Phobius"/>
    </source>
</evidence>
<evidence type="ECO:0000313" key="3">
    <source>
        <dbReference type="EMBL" id="MQS53433.1"/>
    </source>
</evidence>
<keyword evidence="1" id="KW-0812">Transmembrane</keyword>
<protein>
    <submittedName>
        <fullName evidence="3">Uncharacterized protein</fullName>
    </submittedName>
</protein>
<gene>
    <name evidence="3" type="ORF">FHL02_10410</name>
    <name evidence="2" type="ORF">FHL03_07155</name>
</gene>
<dbReference type="Proteomes" id="UP000436655">
    <property type="component" value="Unassembled WGS sequence"/>
</dbReference>
<reference evidence="4 5" key="1">
    <citation type="journal article" date="2019" name="Syst. Appl. Microbiol.">
        <title>Polyphasic characterization of two novel Lactobacillus spp. isolated from blown salami packages: Description of Lactobacillus halodurans sp. nov. and Lactobacillus salsicarnum sp. nov.</title>
        <authorList>
            <person name="Schuster J.A."/>
            <person name="Klingl A."/>
            <person name="Vogel R.F."/>
            <person name="Ehrmann M.A."/>
        </authorList>
    </citation>
    <scope>NUCLEOTIDE SEQUENCE [LARGE SCALE GENOMIC DNA]</scope>
    <source>
        <strain evidence="2 5">TMW 1.2098</strain>
        <strain evidence="3 4">TMW 1.2118</strain>
    </source>
</reference>
<evidence type="ECO:0000313" key="5">
    <source>
        <dbReference type="Proteomes" id="UP000436655"/>
    </source>
</evidence>
<comment type="caution">
    <text evidence="3">The sequence shown here is derived from an EMBL/GenBank/DDBJ whole genome shotgun (WGS) entry which is preliminary data.</text>
</comment>
<dbReference type="EMBL" id="VDFM01000017">
    <property type="protein sequence ID" value="MQS53433.1"/>
    <property type="molecule type" value="Genomic_DNA"/>
</dbReference>
<feature type="transmembrane region" description="Helical" evidence="1">
    <location>
        <begin position="31"/>
        <end position="49"/>
    </location>
</feature>
<reference evidence="2" key="2">
    <citation type="submission" date="2019-05" db="EMBL/GenBank/DDBJ databases">
        <authorList>
            <person name="Schuster J.A."/>
            <person name="Ehrmann M.A."/>
        </authorList>
    </citation>
    <scope>NUCLEOTIDE SEQUENCE</scope>
    <source>
        <strain evidence="2">TMW 1.2098</strain>
    </source>
</reference>
<sequence>MPRWMNIFVDTTSVFLMVALIFLNIRYGVNSGAALISDSVTLYILITFFSSRLDHFGHHHA</sequence>
<keyword evidence="5" id="KW-1185">Reference proteome</keyword>
<keyword evidence="1" id="KW-1133">Transmembrane helix</keyword>
<dbReference type="Proteomes" id="UP000380386">
    <property type="component" value="Unassembled WGS sequence"/>
</dbReference>
<evidence type="ECO:0000313" key="2">
    <source>
        <dbReference type="EMBL" id="MQS45257.1"/>
    </source>
</evidence>
<organism evidence="3 4">
    <name type="scientific">Companilactobacillus mishanensis</name>
    <dbReference type="NCBI Taxonomy" id="2486008"/>
    <lineage>
        <taxon>Bacteria</taxon>
        <taxon>Bacillati</taxon>
        <taxon>Bacillota</taxon>
        <taxon>Bacilli</taxon>
        <taxon>Lactobacillales</taxon>
        <taxon>Lactobacillaceae</taxon>
        <taxon>Companilactobacillus</taxon>
    </lineage>
</organism>
<dbReference type="RefSeq" id="WP_125706144.1">
    <property type="nucleotide sequence ID" value="NZ_JBHTOO010000025.1"/>
</dbReference>
<dbReference type="AlphaFoldDB" id="A0A5P0ZK21"/>